<accession>A0A2S3ZW76</accession>
<organism evidence="1 2">
    <name type="scientific">Arthrobacter glacialis</name>
    <dbReference type="NCBI Taxonomy" id="1664"/>
    <lineage>
        <taxon>Bacteria</taxon>
        <taxon>Bacillati</taxon>
        <taxon>Actinomycetota</taxon>
        <taxon>Actinomycetes</taxon>
        <taxon>Micrococcales</taxon>
        <taxon>Micrococcaceae</taxon>
        <taxon>Arthrobacter</taxon>
    </lineage>
</organism>
<gene>
    <name evidence="1" type="ORF">CVS27_11210</name>
</gene>
<protein>
    <recommendedName>
        <fullName evidence="3">Bacterial mobilisation domain-containing protein</fullName>
    </recommendedName>
</protein>
<sequence>MSSTTEQNAPESRSRRIDTRFSSAELALVEKVAAWCGLPPSAFVRGAALAAAKQADGHGHGHDDGSMALSAASLLSAEQITVLDAARVEVKRIGVNLNQLTRLGHQGVLDLGALSSVVEELAQQHGHMVGVLGGKG</sequence>
<keyword evidence="2" id="KW-1185">Reference proteome</keyword>
<name>A0A2S3ZW76_ARTGL</name>
<evidence type="ECO:0008006" key="3">
    <source>
        <dbReference type="Google" id="ProtNLM"/>
    </source>
</evidence>
<dbReference type="EMBL" id="PPXC01000007">
    <property type="protein sequence ID" value="POH73468.1"/>
    <property type="molecule type" value="Genomic_DNA"/>
</dbReference>
<evidence type="ECO:0000313" key="1">
    <source>
        <dbReference type="EMBL" id="POH73468.1"/>
    </source>
</evidence>
<dbReference type="AlphaFoldDB" id="A0A2S3ZW76"/>
<proteinExistence type="predicted"/>
<evidence type="ECO:0000313" key="2">
    <source>
        <dbReference type="Proteomes" id="UP000237061"/>
    </source>
</evidence>
<comment type="caution">
    <text evidence="1">The sequence shown here is derived from an EMBL/GenBank/DDBJ whole genome shotgun (WGS) entry which is preliminary data.</text>
</comment>
<reference evidence="1 2" key="1">
    <citation type="submission" date="2018-01" db="EMBL/GenBank/DDBJ databases">
        <title>Arthrobacter sp. nov., from glaciers in China.</title>
        <authorList>
            <person name="Liu Q."/>
            <person name="Xin Y.-H."/>
        </authorList>
    </citation>
    <scope>NUCLEOTIDE SEQUENCE [LARGE SCALE GENOMIC DNA]</scope>
    <source>
        <strain evidence="1 2">HLT2-12-2</strain>
    </source>
</reference>
<dbReference type="RefSeq" id="WP_103465817.1">
    <property type="nucleotide sequence ID" value="NZ_PPXC01000007.1"/>
</dbReference>
<dbReference type="Proteomes" id="UP000237061">
    <property type="component" value="Unassembled WGS sequence"/>
</dbReference>